<organism evidence="2 3">
    <name type="scientific">Streptomyces acidicola</name>
    <dbReference type="NCBI Taxonomy" id="2596892"/>
    <lineage>
        <taxon>Bacteria</taxon>
        <taxon>Bacillati</taxon>
        <taxon>Actinomycetota</taxon>
        <taxon>Actinomycetes</taxon>
        <taxon>Kitasatosporales</taxon>
        <taxon>Streptomycetaceae</taxon>
        <taxon>Streptomyces</taxon>
    </lineage>
</organism>
<feature type="domain" description="NAD-dependent epimerase/dehydratase" evidence="1">
    <location>
        <begin position="22"/>
        <end position="82"/>
    </location>
</feature>
<dbReference type="Proteomes" id="UP000373149">
    <property type="component" value="Unassembled WGS sequence"/>
</dbReference>
<sequence>MISEPEAPGRVRPGTDLSGSTVLVVGGTGGVGEGVTHALLHAGATVVGTARTQSKLDDPAARPAHSNLRIRRLDLLAPELVTGNSPLADSVLHYCVERDKGPGPTAPDFL</sequence>
<keyword evidence="3" id="KW-1185">Reference proteome</keyword>
<name>A0A5N8X2E1_9ACTN</name>
<dbReference type="EMBL" id="VMNX01000213">
    <property type="protein sequence ID" value="MPY53719.1"/>
    <property type="molecule type" value="Genomic_DNA"/>
</dbReference>
<dbReference type="InterPro" id="IPR036291">
    <property type="entry name" value="NAD(P)-bd_dom_sf"/>
</dbReference>
<gene>
    <name evidence="2" type="ORF">FPZ41_36205</name>
</gene>
<evidence type="ECO:0000313" key="3">
    <source>
        <dbReference type="Proteomes" id="UP000373149"/>
    </source>
</evidence>
<dbReference type="InterPro" id="IPR001509">
    <property type="entry name" value="Epimerase_deHydtase"/>
</dbReference>
<reference evidence="2 3" key="1">
    <citation type="submission" date="2019-09" db="EMBL/GenBank/DDBJ databases">
        <authorList>
            <person name="Duangmal K."/>
            <person name="Teo W.F.A."/>
            <person name="Lipun K."/>
        </authorList>
    </citation>
    <scope>NUCLEOTIDE SEQUENCE [LARGE SCALE GENOMIC DNA]</scope>
    <source>
        <strain evidence="2 3">K1PN6</strain>
    </source>
</reference>
<dbReference type="SUPFAM" id="SSF51735">
    <property type="entry name" value="NAD(P)-binding Rossmann-fold domains"/>
    <property type="match status" value="1"/>
</dbReference>
<protein>
    <submittedName>
        <fullName evidence="2">NAD-dependent epimerase/dehydratase family protein</fullName>
    </submittedName>
</protein>
<dbReference type="Pfam" id="PF01370">
    <property type="entry name" value="Epimerase"/>
    <property type="match status" value="1"/>
</dbReference>
<comment type="caution">
    <text evidence="2">The sequence shown here is derived from an EMBL/GenBank/DDBJ whole genome shotgun (WGS) entry which is preliminary data.</text>
</comment>
<dbReference type="Gene3D" id="3.40.50.720">
    <property type="entry name" value="NAD(P)-binding Rossmann-like Domain"/>
    <property type="match status" value="1"/>
</dbReference>
<dbReference type="RefSeq" id="WP_152867805.1">
    <property type="nucleotide sequence ID" value="NZ_VMNX01000213.1"/>
</dbReference>
<evidence type="ECO:0000313" key="2">
    <source>
        <dbReference type="EMBL" id="MPY53719.1"/>
    </source>
</evidence>
<proteinExistence type="predicted"/>
<dbReference type="AlphaFoldDB" id="A0A5N8X2E1"/>
<accession>A0A5N8X2E1</accession>
<evidence type="ECO:0000259" key="1">
    <source>
        <dbReference type="Pfam" id="PF01370"/>
    </source>
</evidence>